<feature type="modified residue" description="4-aspartylphosphate" evidence="2">
    <location>
        <position position="55"/>
    </location>
</feature>
<evidence type="ECO:0000256" key="2">
    <source>
        <dbReference type="PROSITE-ProRule" id="PRU00169"/>
    </source>
</evidence>
<protein>
    <submittedName>
        <fullName evidence="4">Response regulator receiver domain-containing protein</fullName>
    </submittedName>
</protein>
<dbReference type="GO" id="GO:0000160">
    <property type="term" value="P:phosphorelay signal transduction system"/>
    <property type="evidence" value="ECO:0007669"/>
    <property type="project" value="InterPro"/>
</dbReference>
<dbReference type="STRING" id="551995.SAMN05192574_10651"/>
<accession>A0A1H8MSC6</accession>
<evidence type="ECO:0000313" key="5">
    <source>
        <dbReference type="Proteomes" id="UP000198942"/>
    </source>
</evidence>
<evidence type="ECO:0000259" key="3">
    <source>
        <dbReference type="PROSITE" id="PS50110"/>
    </source>
</evidence>
<dbReference type="PANTHER" id="PTHR44591:SF3">
    <property type="entry name" value="RESPONSE REGULATORY DOMAIN-CONTAINING PROTEIN"/>
    <property type="match status" value="1"/>
</dbReference>
<dbReference type="EMBL" id="FOCL01000006">
    <property type="protein sequence ID" value="SEO20066.1"/>
    <property type="molecule type" value="Genomic_DNA"/>
</dbReference>
<dbReference type="RefSeq" id="WP_244281056.1">
    <property type="nucleotide sequence ID" value="NZ_FOCL01000006.1"/>
</dbReference>
<dbReference type="PANTHER" id="PTHR44591">
    <property type="entry name" value="STRESS RESPONSE REGULATOR PROTEIN 1"/>
    <property type="match status" value="1"/>
</dbReference>
<sequence length="98" mass="11052">MKIRTLIVDDEPHAIEVLKNYLERFNEMEVTATCTDGIQAFRLLQQKPIDLMFLDIQMPGIKGTDLLKASKIHLKLSSPPPTVNTLLMALSLMLLITC</sequence>
<dbReference type="SUPFAM" id="SSF52172">
    <property type="entry name" value="CheY-like"/>
    <property type="match status" value="1"/>
</dbReference>
<dbReference type="InterPro" id="IPR011006">
    <property type="entry name" value="CheY-like_superfamily"/>
</dbReference>
<dbReference type="Gene3D" id="3.40.50.2300">
    <property type="match status" value="1"/>
</dbReference>
<feature type="domain" description="Response regulatory" evidence="3">
    <location>
        <begin position="4"/>
        <end position="98"/>
    </location>
</feature>
<gene>
    <name evidence="4" type="ORF">SAMN05192574_10651</name>
</gene>
<name>A0A1H8MSC6_9SPHI</name>
<organism evidence="4 5">
    <name type="scientific">Mucilaginibacter gossypiicola</name>
    <dbReference type="NCBI Taxonomy" id="551995"/>
    <lineage>
        <taxon>Bacteria</taxon>
        <taxon>Pseudomonadati</taxon>
        <taxon>Bacteroidota</taxon>
        <taxon>Sphingobacteriia</taxon>
        <taxon>Sphingobacteriales</taxon>
        <taxon>Sphingobacteriaceae</taxon>
        <taxon>Mucilaginibacter</taxon>
    </lineage>
</organism>
<dbReference type="PROSITE" id="PS50110">
    <property type="entry name" value="RESPONSE_REGULATORY"/>
    <property type="match status" value="1"/>
</dbReference>
<reference evidence="5" key="1">
    <citation type="submission" date="2016-10" db="EMBL/GenBank/DDBJ databases">
        <authorList>
            <person name="Varghese N."/>
            <person name="Submissions S."/>
        </authorList>
    </citation>
    <scope>NUCLEOTIDE SEQUENCE [LARGE SCALE GENOMIC DNA]</scope>
    <source>
        <strain evidence="5">Gh-48</strain>
    </source>
</reference>
<keyword evidence="5" id="KW-1185">Reference proteome</keyword>
<dbReference type="InterPro" id="IPR001789">
    <property type="entry name" value="Sig_transdc_resp-reg_receiver"/>
</dbReference>
<dbReference type="InterPro" id="IPR050595">
    <property type="entry name" value="Bact_response_regulator"/>
</dbReference>
<proteinExistence type="predicted"/>
<dbReference type="AlphaFoldDB" id="A0A1H8MSC6"/>
<keyword evidence="1 2" id="KW-0597">Phosphoprotein</keyword>
<dbReference type="Pfam" id="PF00072">
    <property type="entry name" value="Response_reg"/>
    <property type="match status" value="1"/>
</dbReference>
<evidence type="ECO:0000256" key="1">
    <source>
        <dbReference type="ARBA" id="ARBA00022553"/>
    </source>
</evidence>
<evidence type="ECO:0000313" key="4">
    <source>
        <dbReference type="EMBL" id="SEO20066.1"/>
    </source>
</evidence>
<dbReference type="Proteomes" id="UP000198942">
    <property type="component" value="Unassembled WGS sequence"/>
</dbReference>